<dbReference type="Pfam" id="PF00704">
    <property type="entry name" value="Glyco_hydro_18"/>
    <property type="match status" value="1"/>
</dbReference>
<evidence type="ECO:0000313" key="3">
    <source>
        <dbReference type="Proteomes" id="UP000177039"/>
    </source>
</evidence>
<feature type="domain" description="GH18" evidence="1">
    <location>
        <begin position="49"/>
        <end position="356"/>
    </location>
</feature>
<dbReference type="SMART" id="SM00636">
    <property type="entry name" value="Glyco_18"/>
    <property type="match status" value="1"/>
</dbReference>
<dbReference type="Gene3D" id="3.10.50.10">
    <property type="match status" value="1"/>
</dbReference>
<dbReference type="EMBL" id="MFBT01000001">
    <property type="protein sequence ID" value="OGE00359.1"/>
    <property type="molecule type" value="Genomic_DNA"/>
</dbReference>
<dbReference type="InterPro" id="IPR011583">
    <property type="entry name" value="Chitinase_II/V-like_cat"/>
</dbReference>
<comment type="caution">
    <text evidence="2">The sequence shown here is derived from an EMBL/GenBank/DDBJ whole genome shotgun (WGS) entry which is preliminary data.</text>
</comment>
<dbReference type="Gene3D" id="3.20.20.80">
    <property type="entry name" value="Glycosidases"/>
    <property type="match status" value="1"/>
</dbReference>
<dbReference type="GO" id="GO:0008061">
    <property type="term" value="F:chitin binding"/>
    <property type="evidence" value="ECO:0007669"/>
    <property type="project" value="InterPro"/>
</dbReference>
<reference evidence="2 3" key="1">
    <citation type="journal article" date="2016" name="Nat. Commun.">
        <title>Thousands of microbial genomes shed light on interconnected biogeochemical processes in an aquifer system.</title>
        <authorList>
            <person name="Anantharaman K."/>
            <person name="Brown C.T."/>
            <person name="Hug L.A."/>
            <person name="Sharon I."/>
            <person name="Castelle C.J."/>
            <person name="Probst A.J."/>
            <person name="Thomas B.C."/>
            <person name="Singh A."/>
            <person name="Wilkins M.J."/>
            <person name="Karaoz U."/>
            <person name="Brodie E.L."/>
            <person name="Williams K.H."/>
            <person name="Hubbard S.S."/>
            <person name="Banfield J.F."/>
        </authorList>
    </citation>
    <scope>NUCLEOTIDE SEQUENCE [LARGE SCALE GENOMIC DNA]</scope>
</reference>
<proteinExistence type="predicted"/>
<protein>
    <recommendedName>
        <fullName evidence="1">GH18 domain-containing protein</fullName>
    </recommendedName>
</protein>
<dbReference type="SUPFAM" id="SSF51445">
    <property type="entry name" value="(Trans)glycosidases"/>
    <property type="match status" value="1"/>
</dbReference>
<dbReference type="Proteomes" id="UP000177039">
    <property type="component" value="Unassembled WGS sequence"/>
</dbReference>
<accession>A0A1F5H8E6</accession>
<dbReference type="InterPro" id="IPR029070">
    <property type="entry name" value="Chitinase_insertion_sf"/>
</dbReference>
<dbReference type="InterPro" id="IPR001223">
    <property type="entry name" value="Glyco_hydro18_cat"/>
</dbReference>
<name>A0A1F5H8E6_9BACT</name>
<sequence>MNTQKKILLLLLIGAVLLVFYKQNIFSGLKSETNTSIGETQPQKTLKDAKIIGWTAYWDEKNTLEALPRSIERMSVFTPVLYRIETDGSLEKYRVLYKKEFLQNAKNKNIAIMPQIGDDFDFERVSLLLYDGKIQEKFIESLIEEAKKEGFIGWDIDIESLKTKDRQAFSEFVEETAEALHENNLKFSVTVFARVGNDDNPSALAQDYRALGKVSDEVRIMMYGAHDDETGPGGQAPLTWMRQVLNYAVKNIPGEKIVIGLSTHGYDWDNKKGEPLTFGQIQARIGEATPSVKFDEKVSSAIYRYQKDGQDREIWFENARAITEKMLIAMNEFGTDKFAIWRIGAEDPKIWEELGK</sequence>
<dbReference type="PROSITE" id="PS51910">
    <property type="entry name" value="GH18_2"/>
    <property type="match status" value="1"/>
</dbReference>
<evidence type="ECO:0000259" key="1">
    <source>
        <dbReference type="PROSITE" id="PS51910"/>
    </source>
</evidence>
<evidence type="ECO:0000313" key="2">
    <source>
        <dbReference type="EMBL" id="OGE00359.1"/>
    </source>
</evidence>
<organism evidence="2 3">
    <name type="scientific">Candidatus Curtissbacteria bacterium RIFCSPLOWO2_01_FULL_42_50</name>
    <dbReference type="NCBI Taxonomy" id="1797730"/>
    <lineage>
        <taxon>Bacteria</taxon>
        <taxon>Candidatus Curtissiibacteriota</taxon>
    </lineage>
</organism>
<dbReference type="PANTHER" id="PTHR46066">
    <property type="entry name" value="CHITINASE DOMAIN-CONTAINING PROTEIN 1 FAMILY MEMBER"/>
    <property type="match status" value="1"/>
</dbReference>
<dbReference type="InterPro" id="IPR017853">
    <property type="entry name" value="GH"/>
</dbReference>
<dbReference type="GO" id="GO:0005975">
    <property type="term" value="P:carbohydrate metabolic process"/>
    <property type="evidence" value="ECO:0007669"/>
    <property type="project" value="InterPro"/>
</dbReference>
<gene>
    <name evidence="2" type="ORF">A3B54_01460</name>
</gene>
<dbReference type="AlphaFoldDB" id="A0A1F5H8E6"/>
<dbReference type="PANTHER" id="PTHR46066:SF2">
    <property type="entry name" value="CHITINASE DOMAIN-CONTAINING PROTEIN 1"/>
    <property type="match status" value="1"/>
</dbReference>